<reference evidence="7 8" key="1">
    <citation type="submission" date="2017-11" db="EMBL/GenBank/DDBJ databases">
        <title>Rhodohalobacter 15182 sp. nov., isolated from a salt lake.</title>
        <authorList>
            <person name="Han S."/>
        </authorList>
    </citation>
    <scope>NUCLEOTIDE SEQUENCE [LARGE SCALE GENOMIC DNA]</scope>
    <source>
        <strain evidence="7 8">15182</strain>
    </source>
</reference>
<dbReference type="InterPro" id="IPR043129">
    <property type="entry name" value="ATPase_NBD"/>
</dbReference>
<dbReference type="AlphaFoldDB" id="A0A2N0VIE0"/>
<feature type="binding site" evidence="6">
    <location>
        <begin position="180"/>
        <end position="182"/>
    </location>
    <ligand>
        <name>ATP</name>
        <dbReference type="ChEBI" id="CHEBI:30616"/>
    </ligand>
</feature>
<evidence type="ECO:0000256" key="5">
    <source>
        <dbReference type="ARBA" id="ARBA00023458"/>
    </source>
</evidence>
<proteinExistence type="inferred from homology"/>
<name>A0A2N0VIE0_9BACT</name>
<dbReference type="SUPFAM" id="SSF53067">
    <property type="entry name" value="Actin-like ATPase domain"/>
    <property type="match status" value="2"/>
</dbReference>
<evidence type="ECO:0000313" key="8">
    <source>
        <dbReference type="Proteomes" id="UP000233398"/>
    </source>
</evidence>
<dbReference type="NCBIfam" id="NF010539">
    <property type="entry name" value="PRK13927.1"/>
    <property type="match status" value="1"/>
</dbReference>
<comment type="subunit">
    <text evidence="6">Forms polymers.</text>
</comment>
<dbReference type="GO" id="GO:0008360">
    <property type="term" value="P:regulation of cell shape"/>
    <property type="evidence" value="ECO:0007669"/>
    <property type="project" value="UniProtKB-UniRule"/>
</dbReference>
<dbReference type="PANTHER" id="PTHR42749:SF1">
    <property type="entry name" value="CELL SHAPE-DETERMINING PROTEIN MREB"/>
    <property type="match status" value="1"/>
</dbReference>
<organism evidence="7 8">
    <name type="scientific">Rhodohalobacter barkolensis</name>
    <dbReference type="NCBI Taxonomy" id="2053187"/>
    <lineage>
        <taxon>Bacteria</taxon>
        <taxon>Pseudomonadati</taxon>
        <taxon>Balneolota</taxon>
        <taxon>Balneolia</taxon>
        <taxon>Balneolales</taxon>
        <taxon>Balneolaceae</taxon>
        <taxon>Rhodohalobacter</taxon>
    </lineage>
</organism>
<keyword evidence="8" id="KW-1185">Reference proteome</keyword>
<comment type="function">
    <text evidence="6">Forms membrane-associated dynamic filaments that are essential for cell shape determination. Acts by regulating cell wall synthesis and cell elongation, and thus cell shape. A feedback loop between cell geometry and MreB localization may maintain elongated cell shape by targeting cell wall growth to regions of negative cell wall curvature.</text>
</comment>
<keyword evidence="3 6" id="KW-0067">ATP-binding</keyword>
<evidence type="ECO:0000256" key="6">
    <source>
        <dbReference type="HAMAP-Rule" id="MF_02207"/>
    </source>
</evidence>
<comment type="similarity">
    <text evidence="5 6">Belongs to the FtsA/MreB family.</text>
</comment>
<dbReference type="InterPro" id="IPR056546">
    <property type="entry name" value="MreB_MamK-like"/>
</dbReference>
<dbReference type="GO" id="GO:0005737">
    <property type="term" value="C:cytoplasm"/>
    <property type="evidence" value="ECO:0007669"/>
    <property type="project" value="UniProtKB-SubCell"/>
</dbReference>
<evidence type="ECO:0000256" key="1">
    <source>
        <dbReference type="ARBA" id="ARBA00022490"/>
    </source>
</evidence>
<sequence length="356" mass="39057">MSDTYTPTKTKSKDSKNQTKKGLFDFLYTDIAIDLGTANTLIYARDQGIVLNEPSIVALNNQNEPVATGHEARLMHEKTHRNIRTVRPLRDGVIADFEVAEQMIRGMIKKVKMKWYSTTRQMVVCVPSGITEVERRAVRDSAEHAGAKEVYLVDEPMAAAIGIGLDVHEPVGNMIVDIGGGTTEIAVIALSGIVYAQSVRLGGDELNDDIISYFRRNHNLLIGERTAENIKCEIGSAAPLDEELEMITKGRDLVNGVPRTRQVTSKDVREAISESVNTIVEAITKSLEQTPPELSADILDRGIMLTGGGAMLKNLDKLIMETTDLPVHIAEDPLTAVVRGTGAILEDIDYYRTVIS</sequence>
<evidence type="ECO:0000256" key="3">
    <source>
        <dbReference type="ARBA" id="ARBA00022840"/>
    </source>
</evidence>
<feature type="binding site" evidence="6">
    <location>
        <begin position="228"/>
        <end position="231"/>
    </location>
    <ligand>
        <name>ATP</name>
        <dbReference type="ChEBI" id="CHEBI:30616"/>
    </ligand>
</feature>
<protein>
    <recommendedName>
        <fullName evidence="6">Cell shape-determining protein MreB</fullName>
    </recommendedName>
</protein>
<dbReference type="Gene3D" id="3.30.420.40">
    <property type="match status" value="3"/>
</dbReference>
<dbReference type="RefSeq" id="WP_101071200.1">
    <property type="nucleotide sequence ID" value="NZ_PISP01000001.1"/>
</dbReference>
<gene>
    <name evidence="6" type="primary">mreB</name>
    <name evidence="7" type="ORF">CWD77_00290</name>
</gene>
<feature type="binding site" evidence="6">
    <location>
        <begin position="37"/>
        <end position="39"/>
    </location>
    <ligand>
        <name>ATP</name>
        <dbReference type="ChEBI" id="CHEBI:30616"/>
    </ligand>
</feature>
<dbReference type="PANTHER" id="PTHR42749">
    <property type="entry name" value="CELL SHAPE-DETERMINING PROTEIN MREB"/>
    <property type="match status" value="1"/>
</dbReference>
<accession>A0A2N0VIE0</accession>
<dbReference type="InterPro" id="IPR004753">
    <property type="entry name" value="MreB"/>
</dbReference>
<evidence type="ECO:0000256" key="2">
    <source>
        <dbReference type="ARBA" id="ARBA00022741"/>
    </source>
</evidence>
<keyword evidence="2 6" id="KW-0547">Nucleotide-binding</keyword>
<dbReference type="OrthoDB" id="9768127at2"/>
<keyword evidence="1 6" id="KW-0963">Cytoplasm</keyword>
<dbReference type="EMBL" id="PISP01000001">
    <property type="protein sequence ID" value="PKD43957.1"/>
    <property type="molecule type" value="Genomic_DNA"/>
</dbReference>
<evidence type="ECO:0000313" key="7">
    <source>
        <dbReference type="EMBL" id="PKD43957.1"/>
    </source>
</evidence>
<comment type="caution">
    <text evidence="7">The sequence shown here is derived from an EMBL/GenBank/DDBJ whole genome shotgun (WGS) entry which is preliminary data.</text>
</comment>
<keyword evidence="4 6" id="KW-0133">Cell shape</keyword>
<dbReference type="NCBIfam" id="TIGR00904">
    <property type="entry name" value="mreB"/>
    <property type="match status" value="1"/>
</dbReference>
<dbReference type="CDD" id="cd10225">
    <property type="entry name" value="ASKHA_NBD_MreB-like"/>
    <property type="match status" value="1"/>
</dbReference>
<comment type="caution">
    <text evidence="6">Lacks conserved residue(s) required for the propagation of feature annotation.</text>
</comment>
<dbReference type="GO" id="GO:0005524">
    <property type="term" value="F:ATP binding"/>
    <property type="evidence" value="ECO:0007669"/>
    <property type="project" value="UniProtKB-KW"/>
</dbReference>
<dbReference type="GO" id="GO:0000902">
    <property type="term" value="P:cell morphogenesis"/>
    <property type="evidence" value="ECO:0007669"/>
    <property type="project" value="InterPro"/>
</dbReference>
<evidence type="ECO:0000256" key="4">
    <source>
        <dbReference type="ARBA" id="ARBA00022960"/>
    </source>
</evidence>
<dbReference type="Proteomes" id="UP000233398">
    <property type="component" value="Unassembled WGS sequence"/>
</dbReference>
<dbReference type="HAMAP" id="MF_02207">
    <property type="entry name" value="MreB"/>
    <property type="match status" value="1"/>
</dbReference>
<dbReference type="PRINTS" id="PR01652">
    <property type="entry name" value="SHAPEPROTEIN"/>
</dbReference>
<comment type="subcellular location">
    <subcellularLocation>
        <location evidence="6">Cytoplasm</location>
    </subcellularLocation>
    <text evidence="6">Membrane-associated.</text>
</comment>
<dbReference type="Pfam" id="PF06723">
    <property type="entry name" value="MreB_Mbl"/>
    <property type="match status" value="1"/>
</dbReference>